<dbReference type="InterPro" id="IPR056768">
    <property type="entry name" value="THU_Piezo"/>
</dbReference>
<evidence type="ECO:0000259" key="2">
    <source>
        <dbReference type="Pfam" id="PF23188"/>
    </source>
</evidence>
<dbReference type="PANTHER" id="PTHR13167">
    <property type="entry name" value="PIEZO-TYPE MECHANOSENSITIVE ION CHANNEL COMPONENT"/>
    <property type="match status" value="1"/>
</dbReference>
<dbReference type="GO" id="GO:0016020">
    <property type="term" value="C:membrane"/>
    <property type="evidence" value="ECO:0007669"/>
    <property type="project" value="InterPro"/>
</dbReference>
<dbReference type="GO" id="GO:0008381">
    <property type="term" value="F:mechanosensitive monoatomic ion channel activity"/>
    <property type="evidence" value="ECO:0007669"/>
    <property type="project" value="InterPro"/>
</dbReference>
<evidence type="ECO:0000313" key="3">
    <source>
        <dbReference type="EMBL" id="CAD8106067.1"/>
    </source>
</evidence>
<feature type="transmembrane region" description="Helical" evidence="1">
    <location>
        <begin position="274"/>
        <end position="295"/>
    </location>
</feature>
<accession>A0A8S1PS08</accession>
<reference evidence="3" key="1">
    <citation type="submission" date="2021-01" db="EMBL/GenBank/DDBJ databases">
        <authorList>
            <consortium name="Genoscope - CEA"/>
            <person name="William W."/>
        </authorList>
    </citation>
    <scope>NUCLEOTIDE SEQUENCE</scope>
</reference>
<dbReference type="GO" id="GO:0005261">
    <property type="term" value="F:monoatomic cation channel activity"/>
    <property type="evidence" value="ECO:0007669"/>
    <property type="project" value="TreeGrafter"/>
</dbReference>
<dbReference type="InterPro" id="IPR027272">
    <property type="entry name" value="Piezo"/>
</dbReference>
<keyword evidence="1" id="KW-1133">Transmembrane helix</keyword>
<keyword evidence="1" id="KW-0812">Transmembrane</keyword>
<dbReference type="GO" id="GO:0050982">
    <property type="term" value="P:detection of mechanical stimulus"/>
    <property type="evidence" value="ECO:0007669"/>
    <property type="project" value="TreeGrafter"/>
</dbReference>
<dbReference type="OrthoDB" id="303066at2759"/>
<keyword evidence="1" id="KW-0472">Membrane</keyword>
<feature type="transmembrane region" description="Helical" evidence="1">
    <location>
        <begin position="168"/>
        <end position="193"/>
    </location>
</feature>
<keyword evidence="4" id="KW-1185">Reference proteome</keyword>
<evidence type="ECO:0000256" key="1">
    <source>
        <dbReference type="SAM" id="Phobius"/>
    </source>
</evidence>
<protein>
    <recommendedName>
        <fullName evidence="2">Piezo transmembrane helical unit domain-containing protein</fullName>
    </recommendedName>
</protein>
<dbReference type="Pfam" id="PF23188">
    <property type="entry name" value="THU_Piezo1"/>
    <property type="match status" value="1"/>
</dbReference>
<dbReference type="PANTHER" id="PTHR13167:SF25">
    <property type="entry name" value="PIEZO-TYPE MECHANOSENSITIVE ION CHANNEL COMPONENT"/>
    <property type="match status" value="1"/>
</dbReference>
<gene>
    <name evidence="3" type="ORF">PSON_ATCC_30995.1.T0860010</name>
</gene>
<dbReference type="EMBL" id="CAJJDN010000086">
    <property type="protein sequence ID" value="CAD8106067.1"/>
    <property type="molecule type" value="Genomic_DNA"/>
</dbReference>
<feature type="transmembrane region" description="Helical" evidence="1">
    <location>
        <begin position="205"/>
        <end position="223"/>
    </location>
</feature>
<feature type="domain" description="Piezo transmembrane helical unit" evidence="2">
    <location>
        <begin position="175"/>
        <end position="302"/>
    </location>
</feature>
<sequence length="361" mass="43495">MLYCQNSINQKDLKLRLKKLMLLEEKRQLERVYLNEKIGLTNYHIQVIDEIDRKIYQIENDIQQLFKVQPFKKSTSMKEIQMISFEECRGDHKSFEIHSEQDERQQQQIYEKEENIKDFKKSENDNSDDESKIVQTKKIQSFIFLLMILTLENKNNNKMKQTKRNYHTLLLSSMCFINTNIIALFYPFSAFLYGLLENPVPSKRYWNFLLIYAIIIISLKFIYKMTIFCDSPPYTFIGFAQEEACEPRVTTQQVKITRIDYVIGIRKYQGAETFMNAIWIEFLLFIALLIQRYLLQTQGIWDYMKISLDQYFIHNTNNNKQMMIFKVKIYKTLVLKNLYKKVMIFQKIIKYKNNKKNNKLL</sequence>
<dbReference type="Proteomes" id="UP000692954">
    <property type="component" value="Unassembled WGS sequence"/>
</dbReference>
<comment type="caution">
    <text evidence="3">The sequence shown here is derived from an EMBL/GenBank/DDBJ whole genome shotgun (WGS) entry which is preliminary data.</text>
</comment>
<dbReference type="GO" id="GO:0042391">
    <property type="term" value="P:regulation of membrane potential"/>
    <property type="evidence" value="ECO:0007669"/>
    <property type="project" value="TreeGrafter"/>
</dbReference>
<dbReference type="AlphaFoldDB" id="A0A8S1PS08"/>
<organism evidence="3 4">
    <name type="scientific">Paramecium sonneborni</name>
    <dbReference type="NCBI Taxonomy" id="65129"/>
    <lineage>
        <taxon>Eukaryota</taxon>
        <taxon>Sar</taxon>
        <taxon>Alveolata</taxon>
        <taxon>Ciliophora</taxon>
        <taxon>Intramacronucleata</taxon>
        <taxon>Oligohymenophorea</taxon>
        <taxon>Peniculida</taxon>
        <taxon>Parameciidae</taxon>
        <taxon>Paramecium</taxon>
    </lineage>
</organism>
<name>A0A8S1PS08_9CILI</name>
<proteinExistence type="predicted"/>
<evidence type="ECO:0000313" key="4">
    <source>
        <dbReference type="Proteomes" id="UP000692954"/>
    </source>
</evidence>
<dbReference type="GO" id="GO:0071260">
    <property type="term" value="P:cellular response to mechanical stimulus"/>
    <property type="evidence" value="ECO:0007669"/>
    <property type="project" value="TreeGrafter"/>
</dbReference>